<keyword evidence="1" id="KW-0812">Transmembrane</keyword>
<evidence type="ECO:0000256" key="1">
    <source>
        <dbReference type="SAM" id="Phobius"/>
    </source>
</evidence>
<keyword evidence="1" id="KW-1133">Transmembrane helix</keyword>
<keyword evidence="3" id="KW-1185">Reference proteome</keyword>
<proteinExistence type="predicted"/>
<keyword evidence="1" id="KW-0472">Membrane</keyword>
<dbReference type="EMBL" id="JAULSC010000001">
    <property type="protein sequence ID" value="MDO3394598.1"/>
    <property type="molecule type" value="Genomic_DNA"/>
</dbReference>
<accession>A0ABT8TKW1</accession>
<organism evidence="2 3">
    <name type="scientific">Nocardioides cremeus</name>
    <dbReference type="NCBI Taxonomy" id="3058044"/>
    <lineage>
        <taxon>Bacteria</taxon>
        <taxon>Bacillati</taxon>
        <taxon>Actinomycetota</taxon>
        <taxon>Actinomycetes</taxon>
        <taxon>Propionibacteriales</taxon>
        <taxon>Nocardioidaceae</taxon>
        <taxon>Nocardioides</taxon>
    </lineage>
</organism>
<evidence type="ECO:0000313" key="3">
    <source>
        <dbReference type="Proteomes" id="UP001168363"/>
    </source>
</evidence>
<feature type="transmembrane region" description="Helical" evidence="1">
    <location>
        <begin position="73"/>
        <end position="98"/>
    </location>
</feature>
<comment type="caution">
    <text evidence="2">The sequence shown here is derived from an EMBL/GenBank/DDBJ whole genome shotgun (WGS) entry which is preliminary data.</text>
</comment>
<gene>
    <name evidence="2" type="ORF">QWJ41_02585</name>
</gene>
<dbReference type="RefSeq" id="WP_302705603.1">
    <property type="nucleotide sequence ID" value="NZ_JAULSC010000001.1"/>
</dbReference>
<dbReference type="Proteomes" id="UP001168363">
    <property type="component" value="Unassembled WGS sequence"/>
</dbReference>
<sequence length="111" mass="11551">MVSDLRHCRNGHEVPGTASLCPTCGDGGSLRDAEGSGDRPIRGWVWVVVGLLVTGLGRLMWSGAGPEDGGEALVGGLLWILGIVVAGVGVVAEGVLVGMRRWQHESGRPVR</sequence>
<evidence type="ECO:0000313" key="2">
    <source>
        <dbReference type="EMBL" id="MDO3394598.1"/>
    </source>
</evidence>
<protein>
    <submittedName>
        <fullName evidence="2">Uncharacterized protein</fullName>
    </submittedName>
</protein>
<feature type="transmembrane region" description="Helical" evidence="1">
    <location>
        <begin position="43"/>
        <end position="61"/>
    </location>
</feature>
<reference evidence="2" key="1">
    <citation type="submission" date="2023-06" db="EMBL/GenBank/DDBJ databases">
        <title>Genome sequence of Nocardioides sp. SOB44.</title>
        <authorList>
            <person name="Zhang G."/>
        </authorList>
    </citation>
    <scope>NUCLEOTIDE SEQUENCE</scope>
    <source>
        <strain evidence="2">SOB44</strain>
    </source>
</reference>
<name>A0ABT8TKW1_9ACTN</name>